<keyword evidence="5" id="KW-1185">Reference proteome</keyword>
<gene>
    <name evidence="4" type="ORF">CYR75_15090</name>
</gene>
<accession>A0A2K9MJG4</accession>
<dbReference type="AlphaFoldDB" id="A0A2K9MJG4"/>
<name>A0A2K9MJG4_9RHOB</name>
<evidence type="ECO:0000313" key="4">
    <source>
        <dbReference type="EMBL" id="AUM75753.1"/>
    </source>
</evidence>
<organism evidence="4 5">
    <name type="scientific">Paracoccus jeotgali</name>
    <dbReference type="NCBI Taxonomy" id="2065379"/>
    <lineage>
        <taxon>Bacteria</taxon>
        <taxon>Pseudomonadati</taxon>
        <taxon>Pseudomonadota</taxon>
        <taxon>Alphaproteobacteria</taxon>
        <taxon>Rhodobacterales</taxon>
        <taxon>Paracoccaceae</taxon>
        <taxon>Paracoccus</taxon>
    </lineage>
</organism>
<dbReference type="Proteomes" id="UP000234882">
    <property type="component" value="Plasmid pCBA4604-01"/>
</dbReference>
<keyword evidence="1 2" id="KW-0238">DNA-binding</keyword>
<dbReference type="EMBL" id="CP025584">
    <property type="protein sequence ID" value="AUM75753.1"/>
    <property type="molecule type" value="Genomic_DNA"/>
</dbReference>
<dbReference type="OrthoDB" id="2356263at2"/>
<protein>
    <recommendedName>
        <fullName evidence="3">HTH tetR-type domain-containing protein</fullName>
    </recommendedName>
</protein>
<dbReference type="InterPro" id="IPR009057">
    <property type="entry name" value="Homeodomain-like_sf"/>
</dbReference>
<keyword evidence="4" id="KW-0614">Plasmid</keyword>
<feature type="DNA-binding region" description="H-T-H motif" evidence="2">
    <location>
        <begin position="39"/>
        <end position="58"/>
    </location>
</feature>
<feature type="domain" description="HTH tetR-type" evidence="3">
    <location>
        <begin position="15"/>
        <end position="76"/>
    </location>
</feature>
<reference evidence="4 5" key="1">
    <citation type="submission" date="2017-12" db="EMBL/GenBank/DDBJ databases">
        <title>Genomic analysis of Paracoccus sp. CBA4604.</title>
        <authorList>
            <person name="Roh S.W."/>
            <person name="Kim J.Y."/>
            <person name="Kim J.S."/>
        </authorList>
    </citation>
    <scope>NUCLEOTIDE SEQUENCE [LARGE SCALE GENOMIC DNA]</scope>
    <source>
        <strain evidence="4 5">CBA4604</strain>
        <plasmid evidence="5">pcba4604-01</plasmid>
    </source>
</reference>
<evidence type="ECO:0000313" key="5">
    <source>
        <dbReference type="Proteomes" id="UP000234882"/>
    </source>
</evidence>
<dbReference type="RefSeq" id="WP_101501091.1">
    <property type="nucleotide sequence ID" value="NZ_CP025584.1"/>
</dbReference>
<dbReference type="KEGG" id="paru:CYR75_15090"/>
<evidence type="ECO:0000256" key="2">
    <source>
        <dbReference type="PROSITE-ProRule" id="PRU00335"/>
    </source>
</evidence>
<dbReference type="Gene3D" id="1.10.357.10">
    <property type="entry name" value="Tetracycline Repressor, domain 2"/>
    <property type="match status" value="1"/>
</dbReference>
<evidence type="ECO:0000256" key="1">
    <source>
        <dbReference type="ARBA" id="ARBA00023125"/>
    </source>
</evidence>
<proteinExistence type="predicted"/>
<dbReference type="InterPro" id="IPR001647">
    <property type="entry name" value="HTH_TetR"/>
</dbReference>
<dbReference type="PROSITE" id="PS50977">
    <property type="entry name" value="HTH_TETR_2"/>
    <property type="match status" value="1"/>
</dbReference>
<geneLocation type="plasmid" evidence="5">
    <name>pcba4604-01</name>
</geneLocation>
<dbReference type="SUPFAM" id="SSF46689">
    <property type="entry name" value="Homeodomain-like"/>
    <property type="match status" value="1"/>
</dbReference>
<evidence type="ECO:0000259" key="3">
    <source>
        <dbReference type="PROSITE" id="PS50977"/>
    </source>
</evidence>
<sequence length="205" mass="22118">MSTKSASAAGVAPETGTATRVEDAVLQMLEEQGVLTGINLNEVAKAAGVNRTLVYHHFGSRRGLLRSAIKHELRRRQVQTRTPSQPMNLGARVVHALRSLLGGGSSLRLTTLLHLDGSTAPRLMPNAETTLLQLERDRALGLVPDVDDLPALHATYAATVYGYALFREIFARDLGIDVAELDERVMAQVERLYDSTGAAAPPQGK</sequence>
<dbReference type="Pfam" id="PF00440">
    <property type="entry name" value="TetR_N"/>
    <property type="match status" value="1"/>
</dbReference>
<dbReference type="GO" id="GO:0003677">
    <property type="term" value="F:DNA binding"/>
    <property type="evidence" value="ECO:0007669"/>
    <property type="project" value="UniProtKB-UniRule"/>
</dbReference>